<keyword evidence="1" id="KW-0812">Transmembrane</keyword>
<feature type="transmembrane region" description="Helical" evidence="1">
    <location>
        <begin position="78"/>
        <end position="98"/>
    </location>
</feature>
<keyword evidence="3" id="KW-1185">Reference proteome</keyword>
<comment type="caution">
    <text evidence="2">The sequence shown here is derived from an EMBL/GenBank/DDBJ whole genome shotgun (WGS) entry which is preliminary data.</text>
</comment>
<keyword evidence="1" id="KW-1133">Transmembrane helix</keyword>
<sequence length="122" mass="13344">MGEIVSHRHTYIAMAGVVLALMGLAALVYPVYLNELDPYGIKVDCGSGLISDLGQARNANSDELASDCEGALLARRAWSIPTLAAGLGLIAWFSVLWVREEQHRQAEEPDHYVPHPEIARHP</sequence>
<accession>A0A1E3S685</accession>
<proteinExistence type="predicted"/>
<evidence type="ECO:0000313" key="2">
    <source>
        <dbReference type="EMBL" id="ORA96682.1"/>
    </source>
</evidence>
<dbReference type="EMBL" id="MVHT01000090">
    <property type="protein sequence ID" value="ORA96682.1"/>
    <property type="molecule type" value="Genomic_DNA"/>
</dbReference>
<evidence type="ECO:0000256" key="1">
    <source>
        <dbReference type="SAM" id="Phobius"/>
    </source>
</evidence>
<feature type="transmembrane region" description="Helical" evidence="1">
    <location>
        <begin position="12"/>
        <end position="32"/>
    </location>
</feature>
<organism evidence="2 3">
    <name type="scientific">Mycobacterium intermedium</name>
    <dbReference type="NCBI Taxonomy" id="28445"/>
    <lineage>
        <taxon>Bacteria</taxon>
        <taxon>Bacillati</taxon>
        <taxon>Actinomycetota</taxon>
        <taxon>Actinomycetes</taxon>
        <taxon>Mycobacteriales</taxon>
        <taxon>Mycobacteriaceae</taxon>
        <taxon>Mycobacterium</taxon>
        <taxon>Mycobacterium simiae complex</taxon>
    </lineage>
</organism>
<evidence type="ECO:0008006" key="4">
    <source>
        <dbReference type="Google" id="ProtNLM"/>
    </source>
</evidence>
<dbReference type="STRING" id="28445.BHQ20_25750"/>
<reference evidence="2 3" key="1">
    <citation type="submission" date="2017-02" db="EMBL/GenBank/DDBJ databases">
        <title>The new phylogeny of genus Mycobacterium.</title>
        <authorList>
            <person name="Tortoli E."/>
            <person name="Trovato A."/>
            <person name="Cirillo D.M."/>
        </authorList>
    </citation>
    <scope>NUCLEOTIDE SEQUENCE [LARGE SCALE GENOMIC DNA]</scope>
    <source>
        <strain evidence="2 3">DSM 44049</strain>
    </source>
</reference>
<name>A0A1E3S685_MYCIE</name>
<protein>
    <recommendedName>
        <fullName evidence="4">Transmembrane protein</fullName>
    </recommendedName>
</protein>
<evidence type="ECO:0000313" key="3">
    <source>
        <dbReference type="Proteomes" id="UP000192739"/>
    </source>
</evidence>
<gene>
    <name evidence="2" type="ORF">BST27_24700</name>
</gene>
<dbReference type="Proteomes" id="UP000192739">
    <property type="component" value="Unassembled WGS sequence"/>
</dbReference>
<dbReference type="AlphaFoldDB" id="A0A1E3S685"/>
<keyword evidence="1" id="KW-0472">Membrane</keyword>